<evidence type="ECO:0000259" key="1">
    <source>
        <dbReference type="Pfam" id="PF00078"/>
    </source>
</evidence>
<name>A0A8H5M7Y2_9AGAR</name>
<dbReference type="InterPro" id="IPR000477">
    <property type="entry name" value="RT_dom"/>
</dbReference>
<proteinExistence type="predicted"/>
<dbReference type="Proteomes" id="UP000565441">
    <property type="component" value="Unassembled WGS sequence"/>
</dbReference>
<evidence type="ECO:0000313" key="3">
    <source>
        <dbReference type="Proteomes" id="UP000565441"/>
    </source>
</evidence>
<protein>
    <recommendedName>
        <fullName evidence="1">Reverse transcriptase domain-containing protein</fullName>
    </recommendedName>
</protein>
<feature type="domain" description="Reverse transcriptase" evidence="1">
    <location>
        <begin position="5"/>
        <end position="113"/>
    </location>
</feature>
<gene>
    <name evidence="2" type="ORF">D9615_003129</name>
</gene>
<keyword evidence="3" id="KW-1185">Reference proteome</keyword>
<sequence>MVRLDGDLSDRFQCNLGLLTGDPGSPGNWNIYLSDFVVSRFPGDMSLHDVYVSQLEQADDIMIATPCPVAFQGKLTDVDTWAADNGCETQLEKCVFSTAGPRPKQPNTFYLGSHQLKEVKDFKYVLGELPFAPSDAHQLSPHSCDRSLDRSRS</sequence>
<dbReference type="OrthoDB" id="3056669at2759"/>
<dbReference type="Pfam" id="PF00078">
    <property type="entry name" value="RVT_1"/>
    <property type="match status" value="1"/>
</dbReference>
<dbReference type="AlphaFoldDB" id="A0A8H5M7Y2"/>
<dbReference type="EMBL" id="JAACJP010000005">
    <property type="protein sequence ID" value="KAF5384188.1"/>
    <property type="molecule type" value="Genomic_DNA"/>
</dbReference>
<accession>A0A8H5M7Y2</accession>
<evidence type="ECO:0000313" key="2">
    <source>
        <dbReference type="EMBL" id="KAF5384188.1"/>
    </source>
</evidence>
<organism evidence="2 3">
    <name type="scientific">Tricholomella constricta</name>
    <dbReference type="NCBI Taxonomy" id="117010"/>
    <lineage>
        <taxon>Eukaryota</taxon>
        <taxon>Fungi</taxon>
        <taxon>Dikarya</taxon>
        <taxon>Basidiomycota</taxon>
        <taxon>Agaricomycotina</taxon>
        <taxon>Agaricomycetes</taxon>
        <taxon>Agaricomycetidae</taxon>
        <taxon>Agaricales</taxon>
        <taxon>Tricholomatineae</taxon>
        <taxon>Lyophyllaceae</taxon>
        <taxon>Tricholomella</taxon>
    </lineage>
</organism>
<reference evidence="2 3" key="1">
    <citation type="journal article" date="2020" name="ISME J.">
        <title>Uncovering the hidden diversity of litter-decomposition mechanisms in mushroom-forming fungi.</title>
        <authorList>
            <person name="Floudas D."/>
            <person name="Bentzer J."/>
            <person name="Ahren D."/>
            <person name="Johansson T."/>
            <person name="Persson P."/>
            <person name="Tunlid A."/>
        </authorList>
    </citation>
    <scope>NUCLEOTIDE SEQUENCE [LARGE SCALE GENOMIC DNA]</scope>
    <source>
        <strain evidence="2 3">CBS 661.87</strain>
    </source>
</reference>
<comment type="caution">
    <text evidence="2">The sequence shown here is derived from an EMBL/GenBank/DDBJ whole genome shotgun (WGS) entry which is preliminary data.</text>
</comment>